<name>A0A0C3DM86_9AGAM</name>
<proteinExistence type="predicted"/>
<feature type="non-terminal residue" evidence="1">
    <location>
        <position position="1"/>
    </location>
</feature>
<gene>
    <name evidence="1" type="ORF">SCLCIDRAFT_121121</name>
</gene>
<evidence type="ECO:0000313" key="1">
    <source>
        <dbReference type="EMBL" id="KIM61775.1"/>
    </source>
</evidence>
<sequence>EHKEYSAFHELLQIVPGLEDHLMNSSEEEVIHIADLVQKGVHRACTDNTTGMKM</sequence>
<accession>A0A0C3DM86</accession>
<evidence type="ECO:0000313" key="2">
    <source>
        <dbReference type="Proteomes" id="UP000053989"/>
    </source>
</evidence>
<dbReference type="AlphaFoldDB" id="A0A0C3DM86"/>
<keyword evidence="2" id="KW-1185">Reference proteome</keyword>
<dbReference type="EMBL" id="KN822048">
    <property type="protein sequence ID" value="KIM61775.1"/>
    <property type="molecule type" value="Genomic_DNA"/>
</dbReference>
<dbReference type="OrthoDB" id="3220614at2759"/>
<dbReference type="STRING" id="1036808.A0A0C3DM86"/>
<organism evidence="1 2">
    <name type="scientific">Scleroderma citrinum Foug A</name>
    <dbReference type="NCBI Taxonomy" id="1036808"/>
    <lineage>
        <taxon>Eukaryota</taxon>
        <taxon>Fungi</taxon>
        <taxon>Dikarya</taxon>
        <taxon>Basidiomycota</taxon>
        <taxon>Agaricomycotina</taxon>
        <taxon>Agaricomycetes</taxon>
        <taxon>Agaricomycetidae</taxon>
        <taxon>Boletales</taxon>
        <taxon>Sclerodermatineae</taxon>
        <taxon>Sclerodermataceae</taxon>
        <taxon>Scleroderma</taxon>
    </lineage>
</organism>
<protein>
    <submittedName>
        <fullName evidence="1">Uncharacterized protein</fullName>
    </submittedName>
</protein>
<dbReference type="InParanoid" id="A0A0C3DM86"/>
<dbReference type="HOGENOM" id="CLU_3056230_0_0_1"/>
<reference evidence="1 2" key="1">
    <citation type="submission" date="2014-04" db="EMBL/GenBank/DDBJ databases">
        <authorList>
            <consortium name="DOE Joint Genome Institute"/>
            <person name="Kuo A."/>
            <person name="Kohler A."/>
            <person name="Nagy L.G."/>
            <person name="Floudas D."/>
            <person name="Copeland A."/>
            <person name="Barry K.W."/>
            <person name="Cichocki N."/>
            <person name="Veneault-Fourrey C."/>
            <person name="LaButti K."/>
            <person name="Lindquist E.A."/>
            <person name="Lipzen A."/>
            <person name="Lundell T."/>
            <person name="Morin E."/>
            <person name="Murat C."/>
            <person name="Sun H."/>
            <person name="Tunlid A."/>
            <person name="Henrissat B."/>
            <person name="Grigoriev I.V."/>
            <person name="Hibbett D.S."/>
            <person name="Martin F."/>
            <person name="Nordberg H.P."/>
            <person name="Cantor M.N."/>
            <person name="Hua S.X."/>
        </authorList>
    </citation>
    <scope>NUCLEOTIDE SEQUENCE [LARGE SCALE GENOMIC DNA]</scope>
    <source>
        <strain evidence="1 2">Foug A</strain>
    </source>
</reference>
<dbReference type="Proteomes" id="UP000053989">
    <property type="component" value="Unassembled WGS sequence"/>
</dbReference>
<reference evidence="2" key="2">
    <citation type="submission" date="2015-01" db="EMBL/GenBank/DDBJ databases">
        <title>Evolutionary Origins and Diversification of the Mycorrhizal Mutualists.</title>
        <authorList>
            <consortium name="DOE Joint Genome Institute"/>
            <consortium name="Mycorrhizal Genomics Consortium"/>
            <person name="Kohler A."/>
            <person name="Kuo A."/>
            <person name="Nagy L.G."/>
            <person name="Floudas D."/>
            <person name="Copeland A."/>
            <person name="Barry K.W."/>
            <person name="Cichocki N."/>
            <person name="Veneault-Fourrey C."/>
            <person name="LaButti K."/>
            <person name="Lindquist E.A."/>
            <person name="Lipzen A."/>
            <person name="Lundell T."/>
            <person name="Morin E."/>
            <person name="Murat C."/>
            <person name="Riley R."/>
            <person name="Ohm R."/>
            <person name="Sun H."/>
            <person name="Tunlid A."/>
            <person name="Henrissat B."/>
            <person name="Grigoriev I.V."/>
            <person name="Hibbett D.S."/>
            <person name="Martin F."/>
        </authorList>
    </citation>
    <scope>NUCLEOTIDE SEQUENCE [LARGE SCALE GENOMIC DNA]</scope>
    <source>
        <strain evidence="2">Foug A</strain>
    </source>
</reference>